<evidence type="ECO:0000259" key="1">
    <source>
        <dbReference type="Pfam" id="PF12937"/>
    </source>
</evidence>
<dbReference type="Gene3D" id="1.20.1280.50">
    <property type="match status" value="1"/>
</dbReference>
<proteinExistence type="predicted"/>
<dbReference type="EMBL" id="CAEY01001882">
    <property type="status" value="NOT_ANNOTATED_CDS"/>
    <property type="molecule type" value="Genomic_DNA"/>
</dbReference>
<dbReference type="EnsemblMetazoa" id="tetur07g02610.1">
    <property type="protein sequence ID" value="tetur07g02610.1"/>
    <property type="gene ID" value="tetur07g02610"/>
</dbReference>
<dbReference type="SUPFAM" id="SSF81383">
    <property type="entry name" value="F-box domain"/>
    <property type="match status" value="1"/>
</dbReference>
<dbReference type="Gene3D" id="3.80.10.10">
    <property type="entry name" value="Ribonuclease Inhibitor"/>
    <property type="match status" value="1"/>
</dbReference>
<dbReference type="Pfam" id="PF12937">
    <property type="entry name" value="F-box-like"/>
    <property type="match status" value="1"/>
</dbReference>
<dbReference type="HOGENOM" id="CLU_029073_0_0_1"/>
<dbReference type="InterPro" id="IPR036047">
    <property type="entry name" value="F-box-like_dom_sf"/>
</dbReference>
<dbReference type="InterPro" id="IPR032675">
    <property type="entry name" value="LRR_dom_sf"/>
</dbReference>
<dbReference type="AlphaFoldDB" id="T1K8U3"/>
<accession>T1K8U3</accession>
<reference evidence="3" key="1">
    <citation type="submission" date="2011-08" db="EMBL/GenBank/DDBJ databases">
        <authorList>
            <person name="Rombauts S."/>
        </authorList>
    </citation>
    <scope>NUCLEOTIDE SEQUENCE</scope>
    <source>
        <strain evidence="3">London</strain>
    </source>
</reference>
<evidence type="ECO:0000313" key="2">
    <source>
        <dbReference type="EnsemblMetazoa" id="tetur07g02610.1"/>
    </source>
</evidence>
<dbReference type="InterPro" id="IPR001810">
    <property type="entry name" value="F-box_dom"/>
</dbReference>
<sequence length="404" mass="47699">MFINELPDDCLLTIVDYLNNLEDLANCYKVCIKWSHLIAERTRKVKYFMVAEISEDFDYSSDLVYYQGPDLSTRYKTLLSTLFSNLPILHNPKIYNSDFIYIVIELLKKVIDFEKKEKELGNETEDLEKLEQFFFLKRHLKSLKGIINCCDVNINIEILCDKPEMVSSSRIEPGILKNGSSIKQLHTWYDYEDFETVAHHFPNLERLHIYLDDSQYKGPVLEKLKILELKSSTEDDFSLAFRFLDSCPNLQSAHITVDINYFSVKKRLKNESLIWDGPHRVDWNDLERAFIKYPNLKHLSLRSLHYIKDEHIEQLVPILPNLVLFDIYNCPAVTQKAADYVQDYCKRYGRSIKFYFKGNRDELVSDWPQLSTRIETISQGFDFMKHCFLKDFDGLPHFLVPKDY</sequence>
<dbReference type="Proteomes" id="UP000015104">
    <property type="component" value="Unassembled WGS sequence"/>
</dbReference>
<name>T1K8U3_TETUR</name>
<keyword evidence="3" id="KW-1185">Reference proteome</keyword>
<protein>
    <recommendedName>
        <fullName evidence="1">F-box domain-containing protein</fullName>
    </recommendedName>
</protein>
<feature type="domain" description="F-box" evidence="1">
    <location>
        <begin position="3"/>
        <end position="39"/>
    </location>
</feature>
<reference evidence="2" key="2">
    <citation type="submission" date="2015-06" db="UniProtKB">
        <authorList>
            <consortium name="EnsemblMetazoa"/>
        </authorList>
    </citation>
    <scope>IDENTIFICATION</scope>
</reference>
<dbReference type="SUPFAM" id="SSF52047">
    <property type="entry name" value="RNI-like"/>
    <property type="match status" value="1"/>
</dbReference>
<organism evidence="2 3">
    <name type="scientific">Tetranychus urticae</name>
    <name type="common">Two-spotted spider mite</name>
    <dbReference type="NCBI Taxonomy" id="32264"/>
    <lineage>
        <taxon>Eukaryota</taxon>
        <taxon>Metazoa</taxon>
        <taxon>Ecdysozoa</taxon>
        <taxon>Arthropoda</taxon>
        <taxon>Chelicerata</taxon>
        <taxon>Arachnida</taxon>
        <taxon>Acari</taxon>
        <taxon>Acariformes</taxon>
        <taxon>Trombidiformes</taxon>
        <taxon>Prostigmata</taxon>
        <taxon>Eleutherengona</taxon>
        <taxon>Raphignathae</taxon>
        <taxon>Tetranychoidea</taxon>
        <taxon>Tetranychidae</taxon>
        <taxon>Tetranychus</taxon>
    </lineage>
</organism>
<evidence type="ECO:0000313" key="3">
    <source>
        <dbReference type="Proteomes" id="UP000015104"/>
    </source>
</evidence>